<dbReference type="EMBL" id="JAQIZT010000005">
    <property type="protein sequence ID" value="KAJ6999015.1"/>
    <property type="molecule type" value="Genomic_DNA"/>
</dbReference>
<name>A0AAD6W4M0_9ROSI</name>
<evidence type="ECO:0000256" key="1">
    <source>
        <dbReference type="SAM" id="MobiDB-lite"/>
    </source>
</evidence>
<accession>A0AAD6W4M0</accession>
<comment type="caution">
    <text evidence="2">The sequence shown here is derived from an EMBL/GenBank/DDBJ whole genome shotgun (WGS) entry which is preliminary data.</text>
</comment>
<evidence type="ECO:0000313" key="2">
    <source>
        <dbReference type="EMBL" id="KAJ6999015.1"/>
    </source>
</evidence>
<reference evidence="2" key="1">
    <citation type="journal article" date="2023" name="Mol. Ecol. Resour.">
        <title>Chromosome-level genome assembly of a triploid poplar Populus alba 'Berolinensis'.</title>
        <authorList>
            <person name="Chen S."/>
            <person name="Yu Y."/>
            <person name="Wang X."/>
            <person name="Wang S."/>
            <person name="Zhang T."/>
            <person name="Zhou Y."/>
            <person name="He R."/>
            <person name="Meng N."/>
            <person name="Wang Y."/>
            <person name="Liu W."/>
            <person name="Liu Z."/>
            <person name="Liu J."/>
            <person name="Guo Q."/>
            <person name="Huang H."/>
            <person name="Sederoff R.R."/>
            <person name="Wang G."/>
            <person name="Qu G."/>
            <person name="Chen S."/>
        </authorList>
    </citation>
    <scope>NUCLEOTIDE SEQUENCE</scope>
    <source>
        <strain evidence="2">SC-2020</strain>
    </source>
</reference>
<dbReference type="AlphaFoldDB" id="A0AAD6W4M0"/>
<organism evidence="2 3">
    <name type="scientific">Populus alba x Populus x berolinensis</name>
    <dbReference type="NCBI Taxonomy" id="444605"/>
    <lineage>
        <taxon>Eukaryota</taxon>
        <taxon>Viridiplantae</taxon>
        <taxon>Streptophyta</taxon>
        <taxon>Embryophyta</taxon>
        <taxon>Tracheophyta</taxon>
        <taxon>Spermatophyta</taxon>
        <taxon>Magnoliopsida</taxon>
        <taxon>eudicotyledons</taxon>
        <taxon>Gunneridae</taxon>
        <taxon>Pentapetalae</taxon>
        <taxon>rosids</taxon>
        <taxon>fabids</taxon>
        <taxon>Malpighiales</taxon>
        <taxon>Salicaceae</taxon>
        <taxon>Saliceae</taxon>
        <taxon>Populus</taxon>
    </lineage>
</organism>
<proteinExistence type="predicted"/>
<sequence length="74" mass="8089">MDFSPPFTVLEGGYNKDNNNSSTNVSENQNAENLDSLKQSTNGKPPRHLRQSMDSTRLLNAADLALDVGVVVVR</sequence>
<dbReference type="Proteomes" id="UP001164929">
    <property type="component" value="Chromosome 5"/>
</dbReference>
<gene>
    <name evidence="2" type="ORF">NC653_014988</name>
</gene>
<evidence type="ECO:0000313" key="3">
    <source>
        <dbReference type="Proteomes" id="UP001164929"/>
    </source>
</evidence>
<keyword evidence="3" id="KW-1185">Reference proteome</keyword>
<feature type="region of interest" description="Disordered" evidence="1">
    <location>
        <begin position="1"/>
        <end position="50"/>
    </location>
</feature>
<protein>
    <submittedName>
        <fullName evidence="2">Uncharacterized protein</fullName>
    </submittedName>
</protein>
<feature type="compositionally biased region" description="Polar residues" evidence="1">
    <location>
        <begin position="16"/>
        <end position="43"/>
    </location>
</feature>